<evidence type="ECO:0008006" key="3">
    <source>
        <dbReference type="Google" id="ProtNLM"/>
    </source>
</evidence>
<dbReference type="Proteomes" id="UP000268233">
    <property type="component" value="Unassembled WGS sequence"/>
</dbReference>
<dbReference type="AlphaFoldDB" id="A0A495R520"/>
<organism evidence="1 2">
    <name type="scientific">Haloarcula quadrata</name>
    <dbReference type="NCBI Taxonomy" id="182779"/>
    <lineage>
        <taxon>Archaea</taxon>
        <taxon>Methanobacteriati</taxon>
        <taxon>Methanobacteriota</taxon>
        <taxon>Stenosarchaea group</taxon>
        <taxon>Halobacteria</taxon>
        <taxon>Halobacteriales</taxon>
        <taxon>Haloarculaceae</taxon>
        <taxon>Haloarcula</taxon>
    </lineage>
</organism>
<dbReference type="RefSeq" id="WP_121302822.1">
    <property type="nucleotide sequence ID" value="NZ_RBWW01000001.1"/>
</dbReference>
<comment type="caution">
    <text evidence="1">The sequence shown here is derived from an EMBL/GenBank/DDBJ whole genome shotgun (WGS) entry which is preliminary data.</text>
</comment>
<dbReference type="GO" id="GO:0003676">
    <property type="term" value="F:nucleic acid binding"/>
    <property type="evidence" value="ECO:0007669"/>
    <property type="project" value="InterPro"/>
</dbReference>
<accession>A0A495R520</accession>
<evidence type="ECO:0000313" key="1">
    <source>
        <dbReference type="EMBL" id="RKS82124.1"/>
    </source>
</evidence>
<gene>
    <name evidence="1" type="ORF">BDK61_1421</name>
</gene>
<sequence>MRTFDLAQNNSEFAADELARSDIRNESVLESLLHANPQTILDEPVFIFGRQPAVDTGILDLLALDQYGNLLVIELKVGQSGSGSASEETILSQPQNYAQSLESHTYDRLDDIYQNYREDIQSGRWAISDAAVPTDDLQSAFEAVFGEPLEPDEFNPDQRMVIVAEQITSRTQRNARYLLDQGLNIQCIEIQRFNSDVTDHAVLATNTVVDHHLSRVRPDRKLNPIYPDVVRDLVERVFPELQSVVRVDRPETAFQDIESHRPHLRSKHPDHPDDLVYTLYLRPVEWGYVIVAMDYWGEDDETLETLRRNAELFEERGFQISQDRTRDRIVRRNWEVDSTDVLSDDPFLEEVANEFVNLVKTGHEVFTDDGQ</sequence>
<dbReference type="Gene3D" id="3.40.1350.10">
    <property type="match status" value="1"/>
</dbReference>
<dbReference type="InterPro" id="IPR011856">
    <property type="entry name" value="tRNA_endonuc-like_dom_sf"/>
</dbReference>
<evidence type="ECO:0000313" key="2">
    <source>
        <dbReference type="Proteomes" id="UP000268233"/>
    </source>
</evidence>
<proteinExistence type="predicted"/>
<reference evidence="1 2" key="1">
    <citation type="submission" date="2018-10" db="EMBL/GenBank/DDBJ databases">
        <title>Genomic Encyclopedia of Archaeal and Bacterial Type Strains, Phase II (KMG-II): from individual species to whole genera.</title>
        <authorList>
            <person name="Goeker M."/>
        </authorList>
    </citation>
    <scope>NUCLEOTIDE SEQUENCE [LARGE SCALE GENOMIC DNA]</scope>
    <source>
        <strain evidence="1 2">DSM 11927</strain>
    </source>
</reference>
<name>A0A495R520_9EURY</name>
<dbReference type="EMBL" id="RBWW01000001">
    <property type="protein sequence ID" value="RKS82124.1"/>
    <property type="molecule type" value="Genomic_DNA"/>
</dbReference>
<protein>
    <recommendedName>
        <fullName evidence="3">DUF91 domain-containing protein</fullName>
    </recommendedName>
</protein>
<keyword evidence="2" id="KW-1185">Reference proteome</keyword>